<dbReference type="CDD" id="cd14014">
    <property type="entry name" value="STKc_PknB_like"/>
    <property type="match status" value="1"/>
</dbReference>
<dbReference type="InterPro" id="IPR000719">
    <property type="entry name" value="Prot_kinase_dom"/>
</dbReference>
<dbReference type="PROSITE" id="PS00108">
    <property type="entry name" value="PROTEIN_KINASE_ST"/>
    <property type="match status" value="1"/>
</dbReference>
<dbReference type="Gene3D" id="1.10.510.10">
    <property type="entry name" value="Transferase(Phosphotransferase) domain 1"/>
    <property type="match status" value="2"/>
</dbReference>
<dbReference type="KEGG" id="pbor:BSF38_10060"/>
<dbReference type="PROSITE" id="PS50011">
    <property type="entry name" value="PROTEIN_KINASE_DOM"/>
    <property type="match status" value="1"/>
</dbReference>
<dbReference type="PANTHER" id="PTHR43289:SF6">
    <property type="entry name" value="SERINE_THREONINE-PROTEIN KINASE NEKL-3"/>
    <property type="match status" value="1"/>
</dbReference>
<dbReference type="InterPro" id="IPR008271">
    <property type="entry name" value="Ser/Thr_kinase_AS"/>
</dbReference>
<dbReference type="PROSITE" id="PS00107">
    <property type="entry name" value="PROTEIN_KINASE_ATP"/>
    <property type="match status" value="1"/>
</dbReference>
<dbReference type="PANTHER" id="PTHR43289">
    <property type="entry name" value="MITOGEN-ACTIVATED PROTEIN KINASE KINASE KINASE 20-RELATED"/>
    <property type="match status" value="1"/>
</dbReference>
<keyword evidence="2 6" id="KW-0547">Nucleotide-binding</keyword>
<evidence type="ECO:0000256" key="4">
    <source>
        <dbReference type="ARBA" id="ARBA00022840"/>
    </source>
</evidence>
<organism evidence="9 10">
    <name type="scientific">Paludisphaera borealis</name>
    <dbReference type="NCBI Taxonomy" id="1387353"/>
    <lineage>
        <taxon>Bacteria</taxon>
        <taxon>Pseudomonadati</taxon>
        <taxon>Planctomycetota</taxon>
        <taxon>Planctomycetia</taxon>
        <taxon>Isosphaerales</taxon>
        <taxon>Isosphaeraceae</taxon>
        <taxon>Paludisphaera</taxon>
    </lineage>
</organism>
<keyword evidence="7" id="KW-0472">Membrane</keyword>
<feature type="repeat" description="TPR" evidence="5">
    <location>
        <begin position="757"/>
        <end position="790"/>
    </location>
</feature>
<keyword evidence="10" id="KW-1185">Reference proteome</keyword>
<gene>
    <name evidence="9" type="primary">rqkA</name>
    <name evidence="9" type="ORF">BSF38_10060</name>
</gene>
<feature type="transmembrane region" description="Helical" evidence="7">
    <location>
        <begin position="439"/>
        <end position="460"/>
    </location>
</feature>
<dbReference type="SMART" id="SM00028">
    <property type="entry name" value="TPR"/>
    <property type="match status" value="5"/>
</dbReference>
<keyword evidence="5" id="KW-0802">TPR repeat</keyword>
<dbReference type="PROSITE" id="PS50005">
    <property type="entry name" value="TPR"/>
    <property type="match status" value="2"/>
</dbReference>
<keyword evidence="9" id="KW-0614">Plasmid</keyword>
<evidence type="ECO:0000256" key="5">
    <source>
        <dbReference type="PROSITE-ProRule" id="PRU00339"/>
    </source>
</evidence>
<evidence type="ECO:0000256" key="3">
    <source>
        <dbReference type="ARBA" id="ARBA00022777"/>
    </source>
</evidence>
<dbReference type="EC" id="2.7.11.1" evidence="9"/>
<evidence type="ECO:0000256" key="2">
    <source>
        <dbReference type="ARBA" id="ARBA00022741"/>
    </source>
</evidence>
<feature type="repeat" description="TPR" evidence="5">
    <location>
        <begin position="655"/>
        <end position="688"/>
    </location>
</feature>
<evidence type="ECO:0000256" key="1">
    <source>
        <dbReference type="ARBA" id="ARBA00022679"/>
    </source>
</evidence>
<keyword evidence="7" id="KW-0812">Transmembrane</keyword>
<name>A0A1U7CZF5_9BACT</name>
<dbReference type="Gene3D" id="1.25.40.10">
    <property type="entry name" value="Tetratricopeptide repeat domain"/>
    <property type="match status" value="1"/>
</dbReference>
<keyword evidence="4 6" id="KW-0067">ATP-binding</keyword>
<feature type="binding site" evidence="6">
    <location>
        <position position="145"/>
    </location>
    <ligand>
        <name>ATP</name>
        <dbReference type="ChEBI" id="CHEBI:30616"/>
    </ligand>
</feature>
<keyword evidence="1 9" id="KW-0808">Transferase</keyword>
<protein>
    <submittedName>
        <fullName evidence="9">DNA damage-responsive serine/threonine-protein kinase RqkA containing TPR domain</fullName>
        <ecNumber evidence="9">2.7.11.1</ecNumber>
    </submittedName>
</protein>
<dbReference type="InterPro" id="IPR019734">
    <property type="entry name" value="TPR_rpt"/>
</dbReference>
<evidence type="ECO:0000259" key="8">
    <source>
        <dbReference type="PROSITE" id="PS50011"/>
    </source>
</evidence>
<evidence type="ECO:0000256" key="7">
    <source>
        <dbReference type="SAM" id="Phobius"/>
    </source>
</evidence>
<dbReference type="Proteomes" id="UP000186309">
    <property type="component" value="Plasmid PALBO1"/>
</dbReference>
<evidence type="ECO:0000313" key="9">
    <source>
        <dbReference type="EMBL" id="APW64273.1"/>
    </source>
</evidence>
<dbReference type="InterPro" id="IPR011009">
    <property type="entry name" value="Kinase-like_dom_sf"/>
</dbReference>
<dbReference type="SMART" id="SM00220">
    <property type="entry name" value="S_TKc"/>
    <property type="match status" value="1"/>
</dbReference>
<dbReference type="GO" id="GO:0004674">
    <property type="term" value="F:protein serine/threonine kinase activity"/>
    <property type="evidence" value="ECO:0007669"/>
    <property type="project" value="UniProtKB-EC"/>
</dbReference>
<dbReference type="SUPFAM" id="SSF48452">
    <property type="entry name" value="TPR-like"/>
    <property type="match status" value="1"/>
</dbReference>
<proteinExistence type="predicted"/>
<dbReference type="AlphaFoldDB" id="A0A1U7CZF5"/>
<dbReference type="InterPro" id="IPR011990">
    <property type="entry name" value="TPR-like_helical_dom_sf"/>
</dbReference>
<keyword evidence="3 9" id="KW-0418">Kinase</keyword>
<dbReference type="InterPro" id="IPR017441">
    <property type="entry name" value="Protein_kinase_ATP_BS"/>
</dbReference>
<sequence length="843" mass="93307">MDPDDGPDRESDAPRGWVSKQVHVMAAAWARGEPISAAAILAEHPELDAESAVRLIYEEICLRRDAGEDVATIEVVNQYPQFRDELEVLLSCDRILRPLGRPAILPEVGENLGSFHLLAELGRGASGKTFLATEPSLANRLVVLKVLSDDQDEHLSLARLQHTHIIPLFSEQEFPERGLRALCMPYLGGASLARILEVLAETTPAPENRRGRHFLDAVQRIQKERPPTPISDSPYRRYLEQASYVQAVCWVAACLADALHEAHAHGLIHMDVKPSNVLIAADGQPLLLDFHLARKRVEAGERVSDRLGGTPDWMAPEQRLALAAVTAGRPAPATVDHRADLYALGLLLCDALGGSAAAKRAAGGKPWNRSRSVVSVGLEDVIQKCLEPRPSDRYRDAASVADDLRRHANDLPLRGVPNRSLAERWSKWRRRQPRGLSRNAAWAFAVAAVAIALLIGRAYYYQRLADIEADLKDGVQLQSQRRFTDAARVLDRGLQRAATTPGADRLRGDLSAERQRALRGRKADELHRLADIIRFRHYITSPVKAEAQRLVRDVQAAWEGRDFLLGRSSTPLAPEVERDVRADLLDLVLTWTDARVRLAAPDHADEARRQALEILDEAEPLCGPSLALNQQRRDLARALRQPESPGPPDPSPHSAREHCDLGRSLLRSGAFQQAAVEFQRAVELQPEDFWPNFYEGLCAYRLERFNEAVAAFRCCIALAPTTAECYYNRALAESALGRPTQAFRDYSRALDLDAKLTDAALNRGILSYESHRYDEAIADFDRALAATADTAALGRIHYNLALAHLARGDRAEAIASADEALAHGYNEARALRDGLNRAARPPR</sequence>
<accession>A0A1U7CZF5</accession>
<dbReference type="Pfam" id="PF13432">
    <property type="entry name" value="TPR_16"/>
    <property type="match status" value="2"/>
</dbReference>
<evidence type="ECO:0000256" key="6">
    <source>
        <dbReference type="PROSITE-ProRule" id="PRU10141"/>
    </source>
</evidence>
<dbReference type="Pfam" id="PF00069">
    <property type="entry name" value="Pkinase"/>
    <property type="match status" value="1"/>
</dbReference>
<reference evidence="9 10" key="1">
    <citation type="submission" date="2016-12" db="EMBL/GenBank/DDBJ databases">
        <title>Comparative genomics of four Isosphaeraceae planctomycetes: a common pool of plasmids and glycoside hydrolase genes.</title>
        <authorList>
            <person name="Ivanova A."/>
        </authorList>
    </citation>
    <scope>NUCLEOTIDE SEQUENCE [LARGE SCALE GENOMIC DNA]</scope>
    <source>
        <strain evidence="9 10">PX4</strain>
        <plasmid evidence="10">palbo1</plasmid>
    </source>
</reference>
<geneLocation type="plasmid" evidence="10">
    <name>palbo1</name>
</geneLocation>
<evidence type="ECO:0000313" key="10">
    <source>
        <dbReference type="Proteomes" id="UP000186309"/>
    </source>
</evidence>
<feature type="domain" description="Protein kinase" evidence="8">
    <location>
        <begin position="115"/>
        <end position="405"/>
    </location>
</feature>
<dbReference type="EMBL" id="CP019083">
    <property type="protein sequence ID" value="APW64273.1"/>
    <property type="molecule type" value="Genomic_DNA"/>
</dbReference>
<keyword evidence="7" id="KW-1133">Transmembrane helix</keyword>
<dbReference type="SUPFAM" id="SSF56112">
    <property type="entry name" value="Protein kinase-like (PK-like)"/>
    <property type="match status" value="1"/>
</dbReference>
<dbReference type="GO" id="GO:0005524">
    <property type="term" value="F:ATP binding"/>
    <property type="evidence" value="ECO:0007669"/>
    <property type="project" value="UniProtKB-UniRule"/>
</dbReference>